<evidence type="ECO:0000256" key="3">
    <source>
        <dbReference type="ARBA" id="ARBA00022729"/>
    </source>
</evidence>
<evidence type="ECO:0000256" key="6">
    <source>
        <dbReference type="ARBA" id="ARBA00023295"/>
    </source>
</evidence>
<dbReference type="InterPro" id="IPR044993">
    <property type="entry name" value="BXL"/>
</dbReference>
<keyword evidence="2" id="KW-0964">Secreted</keyword>
<dbReference type="SUPFAM" id="SSF52279">
    <property type="entry name" value="Beta-D-glucan exohydrolase, C-terminal domain"/>
    <property type="match status" value="1"/>
</dbReference>
<dbReference type="Gene3D" id="2.60.40.10">
    <property type="entry name" value="Immunoglobulins"/>
    <property type="match status" value="1"/>
</dbReference>
<evidence type="ECO:0000259" key="8">
    <source>
        <dbReference type="SMART" id="SM01217"/>
    </source>
</evidence>
<dbReference type="InterPro" id="IPR001764">
    <property type="entry name" value="Glyco_hydro_3_N"/>
</dbReference>
<dbReference type="SUPFAM" id="SSF51445">
    <property type="entry name" value="(Trans)glycosidases"/>
    <property type="match status" value="1"/>
</dbReference>
<dbReference type="GO" id="GO:0004553">
    <property type="term" value="F:hydrolase activity, hydrolyzing O-glycosyl compounds"/>
    <property type="evidence" value="ECO:0007669"/>
    <property type="project" value="UniProtKB-ARBA"/>
</dbReference>
<comment type="subcellular location">
    <subcellularLocation>
        <location evidence="1">Secreted</location>
    </subcellularLocation>
</comment>
<dbReference type="Pfam" id="PF01915">
    <property type="entry name" value="Glyco_hydro_3_C"/>
    <property type="match status" value="1"/>
</dbReference>
<dbReference type="PANTHER" id="PTHR42721:SF8">
    <property type="entry name" value="BETA-D-XYLOSIDASE 1"/>
    <property type="match status" value="1"/>
</dbReference>
<protein>
    <recommendedName>
        <fullName evidence="8">Fibronectin type III-like domain-containing protein</fullName>
    </recommendedName>
</protein>
<dbReference type="SMART" id="SM01217">
    <property type="entry name" value="Fn3_like"/>
    <property type="match status" value="1"/>
</dbReference>
<dbReference type="InterPro" id="IPR036881">
    <property type="entry name" value="Glyco_hydro_3_C_sf"/>
</dbReference>
<feature type="chain" id="PRO_5044829737" description="Fibronectin type III-like domain-containing protein" evidence="7">
    <location>
        <begin position="28"/>
        <end position="771"/>
    </location>
</feature>
<gene>
    <name evidence="9" type="ORF">ACH5RR_031038</name>
</gene>
<dbReference type="AlphaFoldDB" id="A0ABD2YE13"/>
<dbReference type="Pfam" id="PF14310">
    <property type="entry name" value="Fn3-like"/>
    <property type="match status" value="1"/>
</dbReference>
<evidence type="ECO:0000256" key="2">
    <source>
        <dbReference type="ARBA" id="ARBA00022525"/>
    </source>
</evidence>
<dbReference type="InterPro" id="IPR002772">
    <property type="entry name" value="Glyco_hydro_3_C"/>
</dbReference>
<evidence type="ECO:0000256" key="1">
    <source>
        <dbReference type="ARBA" id="ARBA00004613"/>
    </source>
</evidence>
<keyword evidence="6" id="KW-0326">Glycosidase</keyword>
<dbReference type="Gene3D" id="3.20.20.300">
    <property type="entry name" value="Glycoside hydrolase, family 3, N-terminal domain"/>
    <property type="match status" value="1"/>
</dbReference>
<keyword evidence="5" id="KW-0325">Glycoprotein</keyword>
<sequence>MSQFSHKNFSFFFIFILMSLSSYTGESRPPFACDPNNAMTKTFPFCSVSLHIRDRVRDLIGRLTLQEKIRLLVNNAAPVERLGIKGYEWWSEALHGVARSPGVHFGGQFPGATSFPQVITTAASFNASLWEEIGRVVSDEARAMYNGGAAGLTFWSPNVNIFRDPRWGRGQETPGEDPVVVAKYATSYVRGLQSPVGNRLKVAACCKHYTAYDLDNWNDVDRYHFNAKVNKQDLEDTYNVPFKACVLEGKVASVMCSYNQVNGKPTCADPSLLRGTIRGQWQLNGYIVSDCDSVDTFFNQQHYTPTPEDAVAATIKAGLDLDCGPFLAIFTEKAIRAGKLNEADVNGALMNTLTVQMRLGMFDGTRQPYLNLGPKDVCTPAHKQLALEAAHQGIVLLQNRARSLPLSSTSHRTIAVIGPNSDATETMIGNYAGIPCGYTSPLQGIGRYAKTIHQEGCNGAACGSNQQFGAAEAAARQADATVLVMGLDQSIEAEAKDRLGLLLPGLQQELVSRVARASRGPTILVLMSGSPIDVTFAKNDPRISAILWAGYPGQDGGAAIADILFGTINPGAKLPMTWYPQEYVVKVPMTDMDMRADPGRGYPGRTYRFYKGPVVFPFGFGLSYTAFRVALADAPTTVSVSLAGKHAYKNITLSNNAVRVSHSNCDVMNLAMHLDVKNVGEMDGTHTLLVFSTPPAAGKWAPEKQLVAFEKVHVLAGAQQRIRVHIDACKHLSVVDLFGIRRIPMGVHSLQIGDDLQHYISLQASVEEIKS</sequence>
<dbReference type="Gene3D" id="3.40.50.1700">
    <property type="entry name" value="Glycoside hydrolase family 3 C-terminal domain"/>
    <property type="match status" value="1"/>
</dbReference>
<dbReference type="EMBL" id="JBJUIK010000013">
    <property type="protein sequence ID" value="KAL3505656.1"/>
    <property type="molecule type" value="Genomic_DNA"/>
</dbReference>
<evidence type="ECO:0000256" key="4">
    <source>
        <dbReference type="ARBA" id="ARBA00022801"/>
    </source>
</evidence>
<dbReference type="InterPro" id="IPR017853">
    <property type="entry name" value="GH"/>
</dbReference>
<accession>A0ABD2YE13</accession>
<feature type="domain" description="Fibronectin type III-like" evidence="8">
    <location>
        <begin position="686"/>
        <end position="756"/>
    </location>
</feature>
<dbReference type="FunFam" id="3.20.20.300:FF:000004">
    <property type="entry name" value="probable beta-D-xylosidase 7"/>
    <property type="match status" value="1"/>
</dbReference>
<evidence type="ECO:0000256" key="5">
    <source>
        <dbReference type="ARBA" id="ARBA00023180"/>
    </source>
</evidence>
<dbReference type="InterPro" id="IPR026891">
    <property type="entry name" value="Fn3-like"/>
</dbReference>
<dbReference type="Pfam" id="PF00933">
    <property type="entry name" value="Glyco_hydro_3"/>
    <property type="match status" value="1"/>
</dbReference>
<keyword evidence="10" id="KW-1185">Reference proteome</keyword>
<dbReference type="FunFam" id="3.40.50.1700:FF:000001">
    <property type="entry name" value="probable beta-D-xylosidase 2"/>
    <property type="match status" value="1"/>
</dbReference>
<evidence type="ECO:0000313" key="10">
    <source>
        <dbReference type="Proteomes" id="UP001630127"/>
    </source>
</evidence>
<keyword evidence="3 7" id="KW-0732">Signal</keyword>
<proteinExistence type="predicted"/>
<comment type="caution">
    <text evidence="9">The sequence shown here is derived from an EMBL/GenBank/DDBJ whole genome shotgun (WGS) entry which is preliminary data.</text>
</comment>
<evidence type="ECO:0000256" key="7">
    <source>
        <dbReference type="SAM" id="SignalP"/>
    </source>
</evidence>
<dbReference type="GO" id="GO:0005576">
    <property type="term" value="C:extracellular region"/>
    <property type="evidence" value="ECO:0007669"/>
    <property type="project" value="UniProtKB-SubCell"/>
</dbReference>
<dbReference type="InterPro" id="IPR036962">
    <property type="entry name" value="Glyco_hydro_3_N_sf"/>
</dbReference>
<dbReference type="Proteomes" id="UP001630127">
    <property type="component" value="Unassembled WGS sequence"/>
</dbReference>
<dbReference type="PANTHER" id="PTHR42721">
    <property type="entry name" value="SUGAR HYDROLASE-RELATED"/>
    <property type="match status" value="1"/>
</dbReference>
<feature type="signal peptide" evidence="7">
    <location>
        <begin position="1"/>
        <end position="27"/>
    </location>
</feature>
<dbReference type="PRINTS" id="PR00133">
    <property type="entry name" value="GLHYDRLASE3"/>
</dbReference>
<name>A0ABD2YE13_9GENT</name>
<reference evidence="9 10" key="1">
    <citation type="submission" date="2024-11" db="EMBL/GenBank/DDBJ databases">
        <title>A near-complete genome assembly of Cinchona calisaya.</title>
        <authorList>
            <person name="Lian D.C."/>
            <person name="Zhao X.W."/>
            <person name="Wei L."/>
        </authorList>
    </citation>
    <scope>NUCLEOTIDE SEQUENCE [LARGE SCALE GENOMIC DNA]</scope>
    <source>
        <tissue evidence="9">Nenye</tissue>
    </source>
</reference>
<keyword evidence="4" id="KW-0378">Hydrolase</keyword>
<organism evidence="9 10">
    <name type="scientific">Cinchona calisaya</name>
    <dbReference type="NCBI Taxonomy" id="153742"/>
    <lineage>
        <taxon>Eukaryota</taxon>
        <taxon>Viridiplantae</taxon>
        <taxon>Streptophyta</taxon>
        <taxon>Embryophyta</taxon>
        <taxon>Tracheophyta</taxon>
        <taxon>Spermatophyta</taxon>
        <taxon>Magnoliopsida</taxon>
        <taxon>eudicotyledons</taxon>
        <taxon>Gunneridae</taxon>
        <taxon>Pentapetalae</taxon>
        <taxon>asterids</taxon>
        <taxon>lamiids</taxon>
        <taxon>Gentianales</taxon>
        <taxon>Rubiaceae</taxon>
        <taxon>Cinchonoideae</taxon>
        <taxon>Cinchoneae</taxon>
        <taxon>Cinchona</taxon>
    </lineage>
</organism>
<evidence type="ECO:0000313" key="9">
    <source>
        <dbReference type="EMBL" id="KAL3505656.1"/>
    </source>
</evidence>
<dbReference type="InterPro" id="IPR013783">
    <property type="entry name" value="Ig-like_fold"/>
</dbReference>